<protein>
    <submittedName>
        <fullName evidence="3">Phospholipid/cholesterol/gamma-HCH transport system substrate-binding protein</fullName>
    </submittedName>
</protein>
<dbReference type="Pfam" id="PF02470">
    <property type="entry name" value="MlaD"/>
    <property type="match status" value="1"/>
</dbReference>
<dbReference type="InterPro" id="IPR003399">
    <property type="entry name" value="Mce/MlaD"/>
</dbReference>
<organism evidence="3 4">
    <name type="scientific">Mucilaginibacter terrae</name>
    <dbReference type="NCBI Taxonomy" id="1955052"/>
    <lineage>
        <taxon>Bacteria</taxon>
        <taxon>Pseudomonadati</taxon>
        <taxon>Bacteroidota</taxon>
        <taxon>Sphingobacteriia</taxon>
        <taxon>Sphingobacteriales</taxon>
        <taxon>Sphingobacteriaceae</taxon>
        <taxon>Mucilaginibacter</taxon>
    </lineage>
</organism>
<evidence type="ECO:0000313" key="4">
    <source>
        <dbReference type="Proteomes" id="UP001258315"/>
    </source>
</evidence>
<dbReference type="RefSeq" id="WP_311948920.1">
    <property type="nucleotide sequence ID" value="NZ_JAVLVU010000001.1"/>
</dbReference>
<keyword evidence="1" id="KW-1133">Transmembrane helix</keyword>
<keyword evidence="1" id="KW-0812">Transmembrane</keyword>
<evidence type="ECO:0000256" key="1">
    <source>
        <dbReference type="SAM" id="Phobius"/>
    </source>
</evidence>
<keyword evidence="4" id="KW-1185">Reference proteome</keyword>
<proteinExistence type="predicted"/>
<feature type="transmembrane region" description="Helical" evidence="1">
    <location>
        <begin position="9"/>
        <end position="31"/>
    </location>
</feature>
<dbReference type="Proteomes" id="UP001258315">
    <property type="component" value="Unassembled WGS sequence"/>
</dbReference>
<evidence type="ECO:0000259" key="2">
    <source>
        <dbReference type="Pfam" id="PF02470"/>
    </source>
</evidence>
<comment type="caution">
    <text evidence="3">The sequence shown here is derived from an EMBL/GenBank/DDBJ whole genome shotgun (WGS) entry which is preliminary data.</text>
</comment>
<gene>
    <name evidence="3" type="ORF">QE417_001517</name>
</gene>
<dbReference type="PANTHER" id="PTHR33371">
    <property type="entry name" value="INTERMEMBRANE PHOSPHOLIPID TRANSPORT SYSTEM BINDING PROTEIN MLAD-RELATED"/>
    <property type="match status" value="1"/>
</dbReference>
<accession>A0ABU3GS22</accession>
<sequence length="331" mass="36222">MELKENKYAFWVGLFIAVGVLIFLVGIFTLGNQQKSFSNGLHLRARFANVSGLIKGNNVWFSGVKVGTIKKITFTGINQVDVEFNVDPNIQQYIHKDAVAEISSEGFIGNKIIAIDGGTPSAPVIENGTLMNSKGMLNTDEIMKTFQKNNQNLLSITGDFKTLAKNMVEGKGLAGSLLADSALAMQFRMVVANLQSTTSRAAQMTEELNRFGVKMNTKGGLADKMLTDTAVFSKLQQSANQLQEATAKAGVLTDNLNKASSKLNSTDNAMGALLNDEKSAAELKSMLHYLNQSSIKLNDDLEAVQHNFLLRGFFKKREKEEKKAQEANNKQ</sequence>
<name>A0ABU3GS22_9SPHI</name>
<dbReference type="EMBL" id="JAVLVU010000001">
    <property type="protein sequence ID" value="MDT3402445.1"/>
    <property type="molecule type" value="Genomic_DNA"/>
</dbReference>
<dbReference type="PANTHER" id="PTHR33371:SF4">
    <property type="entry name" value="INTERMEMBRANE PHOSPHOLIPID TRANSPORT SYSTEM BINDING PROTEIN MLAD"/>
    <property type="match status" value="1"/>
</dbReference>
<evidence type="ECO:0000313" key="3">
    <source>
        <dbReference type="EMBL" id="MDT3402445.1"/>
    </source>
</evidence>
<feature type="domain" description="Mce/MlaD" evidence="2">
    <location>
        <begin position="40"/>
        <end position="118"/>
    </location>
</feature>
<reference evidence="4" key="1">
    <citation type="submission" date="2023-07" db="EMBL/GenBank/DDBJ databases">
        <title>Functional and genomic diversity of the sorghum phyllosphere microbiome.</title>
        <authorList>
            <person name="Shade A."/>
        </authorList>
    </citation>
    <scope>NUCLEOTIDE SEQUENCE [LARGE SCALE GENOMIC DNA]</scope>
    <source>
        <strain evidence="4">SORGH_AS_0422</strain>
    </source>
</reference>
<dbReference type="InterPro" id="IPR052336">
    <property type="entry name" value="MlaD_Phospholipid_Transporter"/>
</dbReference>
<keyword evidence="1" id="KW-0472">Membrane</keyword>